<evidence type="ECO:0000313" key="2">
    <source>
        <dbReference type="Proteomes" id="UP000198623"/>
    </source>
</evidence>
<dbReference type="Pfam" id="PF10977">
    <property type="entry name" value="DUF2797"/>
    <property type="match status" value="1"/>
</dbReference>
<dbReference type="EMBL" id="FOOU01000021">
    <property type="protein sequence ID" value="SFG94514.1"/>
    <property type="molecule type" value="Genomic_DNA"/>
</dbReference>
<proteinExistence type="predicted"/>
<dbReference type="InterPro" id="IPR021246">
    <property type="entry name" value="DUF2797"/>
</dbReference>
<dbReference type="AlphaFoldDB" id="A0A1I2VZF5"/>
<dbReference type="RefSeq" id="WP_090730695.1">
    <property type="nucleotide sequence ID" value="NZ_FOOU01000021.1"/>
</dbReference>
<evidence type="ECO:0008006" key="3">
    <source>
        <dbReference type="Google" id="ProtNLM"/>
    </source>
</evidence>
<sequence length="276" mass="31217">MQILGVGALSKMHTELAERVVYSLQLGESNLVVNSLLEKKIRIRSLGEINCLHCGKKTKKSFSQGFCYPCFKRLPQCDVCIMSPEKCHYSEGTCRDSEWGEQHCFVPHVVYLANSSGVKVGITRATQVPTRWIDQGAIQALPVFNVQTRLQSGLVERIYGEYLSDRTNWRAMLKGQVELLDLANTRDEMLQRCFDDITALQDIHGIQAIQPIKDSQTLMIEYPVIQYPSKVVTHNLDKTPDVEGVLLGIKGQYLILDTGVINMRKYTSYQIELSSE</sequence>
<gene>
    <name evidence="1" type="ORF">SAMN05216175_1219</name>
</gene>
<dbReference type="Proteomes" id="UP000198623">
    <property type="component" value="Unassembled WGS sequence"/>
</dbReference>
<dbReference type="OrthoDB" id="9775734at2"/>
<reference evidence="2" key="1">
    <citation type="submission" date="2016-10" db="EMBL/GenBank/DDBJ databases">
        <authorList>
            <person name="Varghese N."/>
            <person name="Submissions S."/>
        </authorList>
    </citation>
    <scope>NUCLEOTIDE SEQUENCE [LARGE SCALE GENOMIC DNA]</scope>
    <source>
        <strain evidence="2">CGMCC 1.10971</strain>
    </source>
</reference>
<keyword evidence="2" id="KW-1185">Reference proteome</keyword>
<dbReference type="STRING" id="1045558.SAMN05216175_1219"/>
<protein>
    <recommendedName>
        <fullName evidence="3">DUF2797 domain-containing protein</fullName>
    </recommendedName>
</protein>
<evidence type="ECO:0000313" key="1">
    <source>
        <dbReference type="EMBL" id="SFG94514.1"/>
    </source>
</evidence>
<name>A0A1I2VZF5_9GAMM</name>
<accession>A0A1I2VZF5</accession>
<organism evidence="1 2">
    <name type="scientific">Neptunomonas qingdaonensis</name>
    <dbReference type="NCBI Taxonomy" id="1045558"/>
    <lineage>
        <taxon>Bacteria</taxon>
        <taxon>Pseudomonadati</taxon>
        <taxon>Pseudomonadota</taxon>
        <taxon>Gammaproteobacteria</taxon>
        <taxon>Oceanospirillales</taxon>
        <taxon>Oceanospirillaceae</taxon>
        <taxon>Neptunomonas</taxon>
    </lineage>
</organism>